<dbReference type="InterPro" id="IPR041532">
    <property type="entry name" value="RlmI-like_PUA"/>
</dbReference>
<evidence type="ECO:0000256" key="5">
    <source>
        <dbReference type="ARBA" id="ARBA00022691"/>
    </source>
</evidence>
<evidence type="ECO:0000256" key="3">
    <source>
        <dbReference type="ARBA" id="ARBA00022603"/>
    </source>
</evidence>
<dbReference type="InterPro" id="IPR029063">
    <property type="entry name" value="SAM-dependent_MTases_sf"/>
</dbReference>
<organism evidence="9 10">
    <name type="scientific">Taishania pollutisoli</name>
    <dbReference type="NCBI Taxonomy" id="2766479"/>
    <lineage>
        <taxon>Bacteria</taxon>
        <taxon>Pseudomonadati</taxon>
        <taxon>Bacteroidota</taxon>
        <taxon>Flavobacteriia</taxon>
        <taxon>Flavobacteriales</taxon>
        <taxon>Crocinitomicaceae</taxon>
        <taxon>Taishania</taxon>
    </lineage>
</organism>
<dbReference type="Gene3D" id="2.30.130.10">
    <property type="entry name" value="PUA domain"/>
    <property type="match status" value="1"/>
</dbReference>
<proteinExistence type="inferred from homology"/>
<dbReference type="PANTHER" id="PTHR42873">
    <property type="entry name" value="RIBOSOMAL RNA LARGE SUBUNIT METHYLTRANSFERASE"/>
    <property type="match status" value="1"/>
</dbReference>
<comment type="caution">
    <text evidence="9">The sequence shown here is derived from an EMBL/GenBank/DDBJ whole genome shotgun (WGS) entry which is preliminary data.</text>
</comment>
<evidence type="ECO:0000259" key="8">
    <source>
        <dbReference type="Pfam" id="PF17785"/>
    </source>
</evidence>
<evidence type="ECO:0000259" key="7">
    <source>
        <dbReference type="Pfam" id="PF10672"/>
    </source>
</evidence>
<dbReference type="RefSeq" id="WP_216714318.1">
    <property type="nucleotide sequence ID" value="NZ_JACVEL010000007.1"/>
</dbReference>
<dbReference type="Gene3D" id="3.30.750.80">
    <property type="entry name" value="RNA methyltransferase domain (HRMD) like"/>
    <property type="match status" value="1"/>
</dbReference>
<dbReference type="CDD" id="cd02440">
    <property type="entry name" value="AdoMet_MTases"/>
    <property type="match status" value="1"/>
</dbReference>
<dbReference type="AlphaFoldDB" id="A0A8J6PDW9"/>
<dbReference type="EMBL" id="JACVEL010000007">
    <property type="protein sequence ID" value="MBC9813003.1"/>
    <property type="molecule type" value="Genomic_DNA"/>
</dbReference>
<keyword evidence="4" id="KW-0808">Transferase</keyword>
<dbReference type="Proteomes" id="UP000652681">
    <property type="component" value="Unassembled WGS sequence"/>
</dbReference>
<comment type="similarity">
    <text evidence="6">Belongs to the methyltransferase superfamily. RlmI family.</text>
</comment>
<dbReference type="InterPro" id="IPR036974">
    <property type="entry name" value="PUA_sf"/>
</dbReference>
<reference evidence="9" key="1">
    <citation type="submission" date="2020-09" db="EMBL/GenBank/DDBJ databases">
        <title>Taishania pollutisoli gen. nov., sp. nov., Isolated from Tetrabromobisphenol A-Contaminated Soil.</title>
        <authorList>
            <person name="Chen Q."/>
        </authorList>
    </citation>
    <scope>NUCLEOTIDE SEQUENCE</scope>
    <source>
        <strain evidence="9">CZZ-1</strain>
    </source>
</reference>
<keyword evidence="5" id="KW-0949">S-adenosyl-L-methionine</keyword>
<dbReference type="GO" id="GO:0003723">
    <property type="term" value="F:RNA binding"/>
    <property type="evidence" value="ECO:0007669"/>
    <property type="project" value="InterPro"/>
</dbReference>
<evidence type="ECO:0000256" key="2">
    <source>
        <dbReference type="ARBA" id="ARBA00022490"/>
    </source>
</evidence>
<comment type="subcellular location">
    <subcellularLocation>
        <location evidence="1">Cytoplasm</location>
    </subcellularLocation>
</comment>
<feature type="domain" description="S-adenosylmethionine-dependent methyltransferase" evidence="7">
    <location>
        <begin position="183"/>
        <end position="370"/>
    </location>
</feature>
<dbReference type="CDD" id="cd11572">
    <property type="entry name" value="RlmI_M_like"/>
    <property type="match status" value="1"/>
</dbReference>
<evidence type="ECO:0000256" key="6">
    <source>
        <dbReference type="ARBA" id="ARBA00038091"/>
    </source>
</evidence>
<dbReference type="SUPFAM" id="SSF53335">
    <property type="entry name" value="S-adenosyl-L-methionine-dependent methyltransferases"/>
    <property type="match status" value="1"/>
</dbReference>
<dbReference type="Pfam" id="PF10672">
    <property type="entry name" value="Methyltrans_SAM"/>
    <property type="match status" value="1"/>
</dbReference>
<dbReference type="GO" id="GO:0032259">
    <property type="term" value="P:methylation"/>
    <property type="evidence" value="ECO:0007669"/>
    <property type="project" value="UniProtKB-KW"/>
</dbReference>
<evidence type="ECO:0000313" key="10">
    <source>
        <dbReference type="Proteomes" id="UP000652681"/>
    </source>
</evidence>
<keyword evidence="2" id="KW-0963">Cytoplasm</keyword>
<evidence type="ECO:0000256" key="1">
    <source>
        <dbReference type="ARBA" id="ARBA00004496"/>
    </source>
</evidence>
<accession>A0A8J6PDW9</accession>
<keyword evidence="10" id="KW-1185">Reference proteome</keyword>
<evidence type="ECO:0000313" key="9">
    <source>
        <dbReference type="EMBL" id="MBC9813003.1"/>
    </source>
</evidence>
<dbReference type="PANTHER" id="PTHR42873:SF1">
    <property type="entry name" value="S-ADENOSYLMETHIONINE-DEPENDENT METHYLTRANSFERASE DOMAIN-CONTAINING PROTEIN"/>
    <property type="match status" value="1"/>
</dbReference>
<dbReference type="GO" id="GO:0005737">
    <property type="term" value="C:cytoplasm"/>
    <property type="evidence" value="ECO:0007669"/>
    <property type="project" value="UniProtKB-SubCell"/>
</dbReference>
<dbReference type="InterPro" id="IPR019614">
    <property type="entry name" value="SAM-dep_methyl-trfase"/>
</dbReference>
<gene>
    <name evidence="9" type="ORF">H9Y05_11040</name>
</gene>
<dbReference type="GO" id="GO:0008168">
    <property type="term" value="F:methyltransferase activity"/>
    <property type="evidence" value="ECO:0007669"/>
    <property type="project" value="UniProtKB-KW"/>
</dbReference>
<evidence type="ECO:0000256" key="4">
    <source>
        <dbReference type="ARBA" id="ARBA00022679"/>
    </source>
</evidence>
<dbReference type="Pfam" id="PF17785">
    <property type="entry name" value="PUA_3"/>
    <property type="match status" value="1"/>
</dbReference>
<name>A0A8J6PDW9_9FLAO</name>
<dbReference type="SUPFAM" id="SSF88697">
    <property type="entry name" value="PUA domain-like"/>
    <property type="match status" value="1"/>
</dbReference>
<keyword evidence="3 9" id="KW-0489">Methyltransferase</keyword>
<protein>
    <submittedName>
        <fullName evidence="9">Class I SAM-dependent rRNA methyltransferase</fullName>
    </submittedName>
</protein>
<sequence>MSKIVQLYKKKTQSVERRHPWIFSGAIDLASEELEDGDLVTVHDHQSCFLARGHFQNATIAVRVLTFEDIPIDAEFFREKIQNAVNVRRSLNVFREDNSIFRLIHGEGDGLPGLIVDYYNKVAVIQCHSIGMYRSIAFIAEGLKTVLKDELTAIYNKSSETLPDRVEVNDSYLFGSCEMPHVATENGVQFNIDWINGQKTGFFIDQRENRLLVGKYARGKKILNTFCYSGGFSLLALKNGAELVHSLDSSKKAIRLTDENVALNGFKNHASIVADAMEYMKELPEAYDIIILDPPAFAKHRDKRHKAVQGYKRLNAHAIRQIKPGGIIFTFSCSQVIDKLLFTNTVIAASIEAGRNVRILEQLHQPADHPIAAVHPEGEYLKGLVIYVD</sequence>
<dbReference type="Gene3D" id="3.40.50.150">
    <property type="entry name" value="Vaccinia Virus protein VP39"/>
    <property type="match status" value="1"/>
</dbReference>
<dbReference type="InterPro" id="IPR015947">
    <property type="entry name" value="PUA-like_sf"/>
</dbReference>
<feature type="domain" description="RlmI-like PUA" evidence="8">
    <location>
        <begin position="5"/>
        <end position="67"/>
    </location>
</feature>
<dbReference type="CDD" id="cd21153">
    <property type="entry name" value="PUA_RlmI"/>
    <property type="match status" value="1"/>
</dbReference>